<accession>A0A8J2LPY7</accession>
<feature type="transmembrane region" description="Helical" evidence="7">
    <location>
        <begin position="88"/>
        <end position="110"/>
    </location>
</feature>
<dbReference type="GO" id="GO:0097250">
    <property type="term" value="P:mitochondrial respirasome assembly"/>
    <property type="evidence" value="ECO:0007669"/>
    <property type="project" value="TreeGrafter"/>
</dbReference>
<dbReference type="Proteomes" id="UP000708208">
    <property type="component" value="Unassembled WGS sequence"/>
</dbReference>
<keyword evidence="5" id="KW-0496">Mitochondrion</keyword>
<keyword evidence="7" id="KW-0812">Transmembrane</keyword>
<dbReference type="FunFam" id="4.10.91.10:FF:000001">
    <property type="entry name" value="Cytochrome c oxidase subunit 7A1, mitochondrial"/>
    <property type="match status" value="1"/>
</dbReference>
<evidence type="ECO:0000256" key="3">
    <source>
        <dbReference type="ARBA" id="ARBA00022792"/>
    </source>
</evidence>
<feature type="non-terminal residue" evidence="8">
    <location>
        <position position="1"/>
    </location>
</feature>
<protein>
    <submittedName>
        <fullName evidence="8">Uncharacterized protein</fullName>
    </submittedName>
</protein>
<comment type="caution">
    <text evidence="8">The sequence shown here is derived from an EMBL/GenBank/DDBJ whole genome shotgun (WGS) entry which is preliminary data.</text>
</comment>
<comment type="similarity">
    <text evidence="2">Belongs to the cytochrome c oxidase VIIa family.</text>
</comment>
<gene>
    <name evidence="8" type="ORF">AFUS01_LOCUS37291</name>
</gene>
<name>A0A8J2LPY7_9HEXA</name>
<evidence type="ECO:0000256" key="7">
    <source>
        <dbReference type="SAM" id="Phobius"/>
    </source>
</evidence>
<dbReference type="OrthoDB" id="5966508at2759"/>
<evidence type="ECO:0000256" key="5">
    <source>
        <dbReference type="ARBA" id="ARBA00023128"/>
    </source>
</evidence>
<keyword evidence="3" id="KW-0999">Mitochondrion inner membrane</keyword>
<dbReference type="PANTHER" id="PTHR10510:SF11">
    <property type="entry name" value="CYTOCHROME C OXIDASE SUBUNIT 7A, MITOCHONDRIAL"/>
    <property type="match status" value="1"/>
</dbReference>
<sequence length="119" mass="13384">FGSNGQNSRFQKDPVPAAVKMNSKRVLVGCYKLSQRLATNHCTRQLGTTASRKESKVDPGYSKIVDKYRHFQIPDQTPVHLKGGSFDYFLYMSTLILCGVGIAGCLHFYYTSAFPKKRD</sequence>
<dbReference type="GO" id="GO:0006123">
    <property type="term" value="P:mitochondrial electron transport, cytochrome c to oxygen"/>
    <property type="evidence" value="ECO:0007669"/>
    <property type="project" value="InterPro"/>
</dbReference>
<proteinExistence type="inferred from homology"/>
<evidence type="ECO:0000256" key="4">
    <source>
        <dbReference type="ARBA" id="ARBA00022946"/>
    </source>
</evidence>
<keyword evidence="9" id="KW-1185">Reference proteome</keyword>
<evidence type="ECO:0000313" key="9">
    <source>
        <dbReference type="Proteomes" id="UP000708208"/>
    </source>
</evidence>
<dbReference type="PANTHER" id="PTHR10510">
    <property type="entry name" value="CYTOCHROME C OXIDASE POLYPEPTIDE 7A"/>
    <property type="match status" value="1"/>
</dbReference>
<dbReference type="EMBL" id="CAJVCH010542959">
    <property type="protein sequence ID" value="CAG7827299.1"/>
    <property type="molecule type" value="Genomic_DNA"/>
</dbReference>
<keyword evidence="7" id="KW-1133">Transmembrane helix</keyword>
<keyword evidence="6 7" id="KW-0472">Membrane</keyword>
<keyword evidence="4" id="KW-0809">Transit peptide</keyword>
<comment type="subcellular location">
    <subcellularLocation>
        <location evidence="1">Mitochondrion inner membrane</location>
    </subcellularLocation>
</comment>
<dbReference type="InterPro" id="IPR003177">
    <property type="entry name" value="Cytc_oxidase_su7a_met"/>
</dbReference>
<evidence type="ECO:0000256" key="2">
    <source>
        <dbReference type="ARBA" id="ARBA00009331"/>
    </source>
</evidence>
<evidence type="ECO:0000256" key="1">
    <source>
        <dbReference type="ARBA" id="ARBA00004273"/>
    </source>
</evidence>
<dbReference type="AlphaFoldDB" id="A0A8J2LPY7"/>
<dbReference type="GO" id="GO:0005743">
    <property type="term" value="C:mitochondrial inner membrane"/>
    <property type="evidence" value="ECO:0007669"/>
    <property type="project" value="UniProtKB-SubCell"/>
</dbReference>
<evidence type="ECO:0000256" key="6">
    <source>
        <dbReference type="ARBA" id="ARBA00023136"/>
    </source>
</evidence>
<evidence type="ECO:0000313" key="8">
    <source>
        <dbReference type="EMBL" id="CAG7827299.1"/>
    </source>
</evidence>
<dbReference type="GO" id="GO:0002082">
    <property type="term" value="P:regulation of oxidative phosphorylation"/>
    <property type="evidence" value="ECO:0007669"/>
    <property type="project" value="TreeGrafter"/>
</dbReference>
<reference evidence="8" key="1">
    <citation type="submission" date="2021-06" db="EMBL/GenBank/DDBJ databases">
        <authorList>
            <person name="Hodson N. C."/>
            <person name="Mongue J. A."/>
            <person name="Jaron S. K."/>
        </authorList>
    </citation>
    <scope>NUCLEOTIDE SEQUENCE</scope>
</reference>
<organism evidence="8 9">
    <name type="scientific">Allacma fusca</name>
    <dbReference type="NCBI Taxonomy" id="39272"/>
    <lineage>
        <taxon>Eukaryota</taxon>
        <taxon>Metazoa</taxon>
        <taxon>Ecdysozoa</taxon>
        <taxon>Arthropoda</taxon>
        <taxon>Hexapoda</taxon>
        <taxon>Collembola</taxon>
        <taxon>Symphypleona</taxon>
        <taxon>Sminthuridae</taxon>
        <taxon>Allacma</taxon>
    </lineage>
</organism>